<dbReference type="STRING" id="296218.AWN68_04955"/>
<dbReference type="RefSeq" id="WP_068415033.1">
    <property type="nucleotide sequence ID" value="NZ_LRDB01000012.1"/>
</dbReference>
<evidence type="ECO:0000313" key="1">
    <source>
        <dbReference type="EMBL" id="KYG78982.1"/>
    </source>
</evidence>
<dbReference type="AlphaFoldDB" id="A0A150XJY7"/>
<dbReference type="EMBL" id="LRDB01000012">
    <property type="protein sequence ID" value="KYG78982.1"/>
    <property type="molecule type" value="Genomic_DNA"/>
</dbReference>
<proteinExistence type="predicted"/>
<keyword evidence="2" id="KW-1185">Reference proteome</keyword>
<dbReference type="Proteomes" id="UP000075615">
    <property type="component" value="Unassembled WGS sequence"/>
</dbReference>
<organism evidence="1 2">
    <name type="scientific">Roseivirga echinicomitans</name>
    <dbReference type="NCBI Taxonomy" id="296218"/>
    <lineage>
        <taxon>Bacteria</taxon>
        <taxon>Pseudomonadati</taxon>
        <taxon>Bacteroidota</taxon>
        <taxon>Cytophagia</taxon>
        <taxon>Cytophagales</taxon>
        <taxon>Roseivirgaceae</taxon>
        <taxon>Roseivirga</taxon>
    </lineage>
</organism>
<evidence type="ECO:0000313" key="2">
    <source>
        <dbReference type="Proteomes" id="UP000075615"/>
    </source>
</evidence>
<protein>
    <submittedName>
        <fullName evidence="1">Uncharacterized protein</fullName>
    </submittedName>
</protein>
<dbReference type="OrthoDB" id="982783at2"/>
<gene>
    <name evidence="1" type="ORF">AWN68_04955</name>
</gene>
<name>A0A150XJY7_9BACT</name>
<accession>A0A150XJY7</accession>
<comment type="caution">
    <text evidence="1">The sequence shown here is derived from an EMBL/GenBank/DDBJ whole genome shotgun (WGS) entry which is preliminary data.</text>
</comment>
<sequence length="61" mass="6908">MRKVINFCFVLLAIAAVVYGLIERDSKNRATKESHALELIKDKSQNDNLISDIEEDVAVPY</sequence>
<reference evidence="1 2" key="1">
    <citation type="submission" date="2016-01" db="EMBL/GenBank/DDBJ databases">
        <title>Genome sequencing of Roseivirga echinicomitans KMM 6058.</title>
        <authorList>
            <person name="Selvaratnam C."/>
            <person name="Thevarajoo S."/>
            <person name="Goh K.M."/>
            <person name="Ee R."/>
            <person name="Chan K.-G."/>
            <person name="Chong C.S."/>
        </authorList>
    </citation>
    <scope>NUCLEOTIDE SEQUENCE [LARGE SCALE GENOMIC DNA]</scope>
    <source>
        <strain evidence="1 2">KMM 6058</strain>
    </source>
</reference>